<evidence type="ECO:0000259" key="5">
    <source>
        <dbReference type="PROSITE" id="PS50893"/>
    </source>
</evidence>
<feature type="domain" description="ABC transporter" evidence="5">
    <location>
        <begin position="2"/>
        <end position="243"/>
    </location>
</feature>
<dbReference type="GO" id="GO:0005524">
    <property type="term" value="F:ATP binding"/>
    <property type="evidence" value="ECO:0007669"/>
    <property type="project" value="UniProtKB-KW"/>
</dbReference>
<keyword evidence="2" id="KW-0547">Nucleotide-binding</keyword>
<dbReference type="PROSITE" id="PS50893">
    <property type="entry name" value="ABC_TRANSPORTER_2"/>
    <property type="match status" value="2"/>
</dbReference>
<dbReference type="InterPro" id="IPR050611">
    <property type="entry name" value="ABCF"/>
</dbReference>
<dbReference type="GO" id="GO:0003677">
    <property type="term" value="F:DNA binding"/>
    <property type="evidence" value="ECO:0007669"/>
    <property type="project" value="InterPro"/>
</dbReference>
<organism evidence="6 7">
    <name type="scientific">Allosphingosinicella deserti</name>
    <dbReference type="NCBI Taxonomy" id="2116704"/>
    <lineage>
        <taxon>Bacteria</taxon>
        <taxon>Pseudomonadati</taxon>
        <taxon>Pseudomonadota</taxon>
        <taxon>Alphaproteobacteria</taxon>
        <taxon>Sphingomonadales</taxon>
        <taxon>Sphingomonadaceae</taxon>
        <taxon>Allosphingosinicella</taxon>
    </lineage>
</organism>
<keyword evidence="3" id="KW-0067">ATP-binding</keyword>
<dbReference type="InterPro" id="IPR003439">
    <property type="entry name" value="ABC_transporter-like_ATP-bd"/>
</dbReference>
<keyword evidence="7" id="KW-1185">Reference proteome</keyword>
<dbReference type="InterPro" id="IPR032781">
    <property type="entry name" value="ABC_tran_Xtn"/>
</dbReference>
<dbReference type="PANTHER" id="PTHR19211:SF14">
    <property type="entry name" value="ATP-BINDING CASSETTE SUB-FAMILY F MEMBER 1"/>
    <property type="match status" value="1"/>
</dbReference>
<keyword evidence="4" id="KW-0175">Coiled coil</keyword>
<dbReference type="SUPFAM" id="SSF52540">
    <property type="entry name" value="P-loop containing nucleoside triphosphate hydrolases"/>
    <property type="match status" value="2"/>
</dbReference>
<dbReference type="RefSeq" id="WP_106512540.1">
    <property type="nucleotide sequence ID" value="NZ_PXYI01000003.1"/>
</dbReference>
<comment type="caution">
    <text evidence="6">The sequence shown here is derived from an EMBL/GenBank/DDBJ whole genome shotgun (WGS) entry which is preliminary data.</text>
</comment>
<dbReference type="GO" id="GO:0016887">
    <property type="term" value="F:ATP hydrolysis activity"/>
    <property type="evidence" value="ECO:0007669"/>
    <property type="project" value="InterPro"/>
</dbReference>
<dbReference type="CDD" id="cd03221">
    <property type="entry name" value="ABCF_EF-3"/>
    <property type="match status" value="2"/>
</dbReference>
<feature type="domain" description="ABC transporter" evidence="5">
    <location>
        <begin position="309"/>
        <end position="524"/>
    </location>
</feature>
<dbReference type="Proteomes" id="UP000241167">
    <property type="component" value="Unassembled WGS sequence"/>
</dbReference>
<evidence type="ECO:0000313" key="7">
    <source>
        <dbReference type="Proteomes" id="UP000241167"/>
    </source>
</evidence>
<sequence>MLNLNGITVRLGGRTILDGATAALPPKSRVGLIGRNGAGKSTLVRVIAGLLDADEGSADMPKGAKLGYIAQEAPAGSETPFETVLAADVERAALLGEAEGCEDMHRLGDIHDRLNAIDAHAAPSRAARILVGLGFDEDMQHRPLDSFSGGWRMRVALAALLFSAPDLLLLDEPSNHLDLEAVMWLEDFLQSYRATIVIVSHERDFLNNVVDHILHLDRGKVTLYPGGYDAFERQRAERQAQQAAARDKQIAQREKLQAFADRWRAKASKAKQAQSRLKAIARMAPIAELVDDPSLSFGFPNPDGLRPPLITLDMAAVGYGETPILSRLNLRLDPDDRIALLGRNGNGKTTLARLLAAQLPPMEGEMNASGKMKVGYFTQYQVEELDGSDTPVQHMARLMPGATPSAVRAQLGRFGFSGDKAMTEVRKLSGGERARLALALITRDAPHLLILDEPTNHLDVDAREALVQALNDYSGAVVVVSHDRHMLQLTADRLVLVENGTATEFDGSLDDYTTMVLQKDNGAGSKGESKASRKDERRAAAAARAQSQTLRNDLKAAETDIAKLTAQRAKIDQAMFDPSGAEASLTKLTMTELMKKRAEVEAKLEAAEARWLQATEALELAVG</sequence>
<dbReference type="InterPro" id="IPR017871">
    <property type="entry name" value="ABC_transporter-like_CS"/>
</dbReference>
<dbReference type="Pfam" id="PF00005">
    <property type="entry name" value="ABC_tran"/>
    <property type="match status" value="2"/>
</dbReference>
<keyword evidence="6" id="KW-0808">Transferase</keyword>
<protein>
    <submittedName>
        <fullName evidence="6">Glycosyl transferase family 1</fullName>
    </submittedName>
</protein>
<dbReference type="EMBL" id="PXYI01000003">
    <property type="protein sequence ID" value="PSJ40388.1"/>
    <property type="molecule type" value="Genomic_DNA"/>
</dbReference>
<dbReference type="FunFam" id="3.40.50.300:FF:000011">
    <property type="entry name" value="Putative ABC transporter ATP-binding component"/>
    <property type="match status" value="1"/>
</dbReference>
<accession>A0A2P7QQY9</accession>
<dbReference type="GO" id="GO:0016740">
    <property type="term" value="F:transferase activity"/>
    <property type="evidence" value="ECO:0007669"/>
    <property type="project" value="UniProtKB-KW"/>
</dbReference>
<evidence type="ECO:0000256" key="1">
    <source>
        <dbReference type="ARBA" id="ARBA00022737"/>
    </source>
</evidence>
<evidence type="ECO:0000313" key="6">
    <source>
        <dbReference type="EMBL" id="PSJ40388.1"/>
    </source>
</evidence>
<feature type="coiled-coil region" evidence="4">
    <location>
        <begin position="540"/>
        <end position="610"/>
    </location>
</feature>
<dbReference type="Pfam" id="PF12848">
    <property type="entry name" value="ABC_tran_Xtn"/>
    <property type="match status" value="1"/>
</dbReference>
<name>A0A2P7QQY9_9SPHN</name>
<keyword evidence="1" id="KW-0677">Repeat</keyword>
<dbReference type="PROSITE" id="PS00211">
    <property type="entry name" value="ABC_TRANSPORTER_1"/>
    <property type="match status" value="2"/>
</dbReference>
<reference evidence="6 7" key="1">
    <citation type="submission" date="2018-03" db="EMBL/GenBank/DDBJ databases">
        <title>The draft genome of Sphingosinicella sp. GL-C-18.</title>
        <authorList>
            <person name="Liu L."/>
            <person name="Li L."/>
            <person name="Liang L."/>
            <person name="Zhang X."/>
            <person name="Wang T."/>
        </authorList>
    </citation>
    <scope>NUCLEOTIDE SEQUENCE [LARGE SCALE GENOMIC DNA]</scope>
    <source>
        <strain evidence="6 7">GL-C-18</strain>
    </source>
</reference>
<dbReference type="OrthoDB" id="9808609at2"/>
<evidence type="ECO:0000256" key="2">
    <source>
        <dbReference type="ARBA" id="ARBA00022741"/>
    </source>
</evidence>
<gene>
    <name evidence="6" type="ORF">C7I55_08575</name>
</gene>
<dbReference type="SMART" id="SM00382">
    <property type="entry name" value="AAA"/>
    <property type="match status" value="2"/>
</dbReference>
<evidence type="ECO:0000256" key="3">
    <source>
        <dbReference type="ARBA" id="ARBA00022840"/>
    </source>
</evidence>
<dbReference type="InterPro" id="IPR027417">
    <property type="entry name" value="P-loop_NTPase"/>
</dbReference>
<dbReference type="PANTHER" id="PTHR19211">
    <property type="entry name" value="ATP-BINDING TRANSPORT PROTEIN-RELATED"/>
    <property type="match status" value="1"/>
</dbReference>
<dbReference type="AlphaFoldDB" id="A0A2P7QQY9"/>
<dbReference type="Gene3D" id="3.40.50.300">
    <property type="entry name" value="P-loop containing nucleotide triphosphate hydrolases"/>
    <property type="match status" value="2"/>
</dbReference>
<proteinExistence type="predicted"/>
<dbReference type="InterPro" id="IPR003593">
    <property type="entry name" value="AAA+_ATPase"/>
</dbReference>
<evidence type="ECO:0000256" key="4">
    <source>
        <dbReference type="SAM" id="Coils"/>
    </source>
</evidence>